<dbReference type="WBParaSite" id="PS1159_v2.g2220.t1">
    <property type="protein sequence ID" value="PS1159_v2.g2220.t1"/>
    <property type="gene ID" value="PS1159_v2.g2220"/>
</dbReference>
<reference evidence="2" key="1">
    <citation type="submission" date="2022-11" db="UniProtKB">
        <authorList>
            <consortium name="WormBaseParasite"/>
        </authorList>
    </citation>
    <scope>IDENTIFICATION</scope>
</reference>
<organism evidence="1 2">
    <name type="scientific">Panagrolaimus sp. PS1159</name>
    <dbReference type="NCBI Taxonomy" id="55785"/>
    <lineage>
        <taxon>Eukaryota</taxon>
        <taxon>Metazoa</taxon>
        <taxon>Ecdysozoa</taxon>
        <taxon>Nematoda</taxon>
        <taxon>Chromadorea</taxon>
        <taxon>Rhabditida</taxon>
        <taxon>Tylenchina</taxon>
        <taxon>Panagrolaimomorpha</taxon>
        <taxon>Panagrolaimoidea</taxon>
        <taxon>Panagrolaimidae</taxon>
        <taxon>Panagrolaimus</taxon>
    </lineage>
</organism>
<sequence length="263" mass="30711">MQRLIAGRTLTIAKRCDRLLLSQRHLMVPSKINFNKSVDEYVENQLQKEPSKMPLRLQTAYAAIRKKFKREPDSIDPELRKLLDKAAGQLYYHCANNYPYLVLCKNFGLEDYMSTWFKLTLIHVWMLLMRIHVSLDAAAYNRIRDGILSTLWLDVDKRLELLGEQLNQKLNTTADMRKMNGLYVQTLLEYDEGFLQEDPYLAAAVWRNLYLQRSFDPIHVNTVVRYIRATVAYLETIEVNDLLVNGINSWKPAESLQEGYTST</sequence>
<evidence type="ECO:0000313" key="2">
    <source>
        <dbReference type="WBParaSite" id="PS1159_v2.g2220.t1"/>
    </source>
</evidence>
<proteinExistence type="predicted"/>
<protein>
    <submittedName>
        <fullName evidence="2">Ubiquinol-cytochrome c chaperone domain-containing protein</fullName>
    </submittedName>
</protein>
<name>A0AC35FY68_9BILA</name>
<dbReference type="Proteomes" id="UP000887580">
    <property type="component" value="Unplaced"/>
</dbReference>
<evidence type="ECO:0000313" key="1">
    <source>
        <dbReference type="Proteomes" id="UP000887580"/>
    </source>
</evidence>
<accession>A0AC35FY68</accession>